<comment type="caution">
    <text evidence="1">The sequence shown here is derived from an EMBL/GenBank/DDBJ whole genome shotgun (WGS) entry which is preliminary data.</text>
</comment>
<dbReference type="AlphaFoldDB" id="A0A0C1ZJD9"/>
<gene>
    <name evidence="1" type="ORF">H735_10280</name>
</gene>
<dbReference type="RefSeq" id="WP_020194497.1">
    <property type="nucleotide sequence ID" value="NZ_BAOH01000005.1"/>
</dbReference>
<proteinExistence type="predicted"/>
<reference evidence="1 2" key="1">
    <citation type="submission" date="2014-07" db="EMBL/GenBank/DDBJ databases">
        <title>Unique and conserved regions in Vibrio harveyi and related species in comparison with the shrimp pathogen Vibrio harveyi CAIM 1792.</title>
        <authorList>
            <person name="Espinoza-Valles I."/>
            <person name="Vora G."/>
            <person name="Leekitcharoenphon P."/>
            <person name="Ussery D."/>
            <person name="Hoj L."/>
            <person name="Gomez-Gil B."/>
        </authorList>
    </citation>
    <scope>NUCLEOTIDE SEQUENCE [LARGE SCALE GENOMIC DNA]</scope>
    <source>
        <strain evidence="2">CAIM 1854 / LMG 25443</strain>
    </source>
</reference>
<protein>
    <submittedName>
        <fullName evidence="1">Uncharacterized protein</fullName>
    </submittedName>
</protein>
<evidence type="ECO:0000313" key="1">
    <source>
        <dbReference type="EMBL" id="KIF53301.1"/>
    </source>
</evidence>
<name>A0A0C1ZJD9_9VIBR</name>
<organism evidence="1 2">
    <name type="scientific">Vibrio owensii CAIM 1854 = LMG 25443</name>
    <dbReference type="NCBI Taxonomy" id="1229493"/>
    <lineage>
        <taxon>Bacteria</taxon>
        <taxon>Pseudomonadati</taxon>
        <taxon>Pseudomonadota</taxon>
        <taxon>Gammaproteobacteria</taxon>
        <taxon>Vibrionales</taxon>
        <taxon>Vibrionaceae</taxon>
        <taxon>Vibrio</taxon>
    </lineage>
</organism>
<accession>A0A0C1ZJD9</accession>
<dbReference type="EMBL" id="JPRD01000015">
    <property type="protein sequence ID" value="KIF53301.1"/>
    <property type="molecule type" value="Genomic_DNA"/>
</dbReference>
<evidence type="ECO:0000313" key="2">
    <source>
        <dbReference type="Proteomes" id="UP000031586"/>
    </source>
</evidence>
<dbReference type="PATRIC" id="fig|1229493.5.peg.1143"/>
<sequence length="133" mass="15107">MEIGKLIFLEDTGINNILEMDRKERSKSGFGVTIGFKHRDCDIIFIPSSEEGCIYAVTQTDTNKDVFKNCHIDLEFRNALVKHYGDEQLLVLKRDLAECDLDFANGNVTGDAPVYDVLHLDARLELEQRYGHG</sequence>
<dbReference type="Proteomes" id="UP000031586">
    <property type="component" value="Unassembled WGS sequence"/>
</dbReference>